<name>A0A955L812_9BACT</name>
<evidence type="ECO:0000313" key="4">
    <source>
        <dbReference type="Proteomes" id="UP000754563"/>
    </source>
</evidence>
<evidence type="ECO:0000256" key="1">
    <source>
        <dbReference type="SAM" id="Phobius"/>
    </source>
</evidence>
<gene>
    <name evidence="3" type="ORF">KC717_01280</name>
</gene>
<feature type="domain" description="GerMN" evidence="2">
    <location>
        <begin position="52"/>
        <end position="181"/>
    </location>
</feature>
<protein>
    <submittedName>
        <fullName evidence="3">GerMN domain-containing protein</fullName>
    </submittedName>
</protein>
<keyword evidence="1" id="KW-1133">Transmembrane helix</keyword>
<dbReference type="Pfam" id="PF10646">
    <property type="entry name" value="Germane"/>
    <property type="match status" value="1"/>
</dbReference>
<dbReference type="Proteomes" id="UP000754563">
    <property type="component" value="Unassembled WGS sequence"/>
</dbReference>
<dbReference type="EMBL" id="JAGQLH010000010">
    <property type="protein sequence ID" value="MCA9385259.1"/>
    <property type="molecule type" value="Genomic_DNA"/>
</dbReference>
<evidence type="ECO:0000313" key="3">
    <source>
        <dbReference type="EMBL" id="MCA9385259.1"/>
    </source>
</evidence>
<comment type="caution">
    <text evidence="3">The sequence shown here is derived from an EMBL/GenBank/DDBJ whole genome shotgun (WGS) entry which is preliminary data.</text>
</comment>
<accession>A0A955L812</accession>
<dbReference type="InterPro" id="IPR019606">
    <property type="entry name" value="GerMN"/>
</dbReference>
<keyword evidence="1" id="KW-0812">Transmembrane</keyword>
<reference evidence="3" key="2">
    <citation type="journal article" date="2021" name="Microbiome">
        <title>Successional dynamics and alternative stable states in a saline activated sludge microbial community over 9 years.</title>
        <authorList>
            <person name="Wang Y."/>
            <person name="Ye J."/>
            <person name="Ju F."/>
            <person name="Liu L."/>
            <person name="Boyd J.A."/>
            <person name="Deng Y."/>
            <person name="Parks D.H."/>
            <person name="Jiang X."/>
            <person name="Yin X."/>
            <person name="Woodcroft B.J."/>
            <person name="Tyson G.W."/>
            <person name="Hugenholtz P."/>
            <person name="Polz M.F."/>
            <person name="Zhang T."/>
        </authorList>
    </citation>
    <scope>NUCLEOTIDE SEQUENCE</scope>
    <source>
        <strain evidence="3">HKST-UBA11</strain>
    </source>
</reference>
<proteinExistence type="predicted"/>
<dbReference type="AlphaFoldDB" id="A0A955L812"/>
<feature type="transmembrane region" description="Helical" evidence="1">
    <location>
        <begin position="7"/>
        <end position="28"/>
    </location>
</feature>
<reference evidence="3" key="1">
    <citation type="submission" date="2020-04" db="EMBL/GenBank/DDBJ databases">
        <authorList>
            <person name="Zhang T."/>
        </authorList>
    </citation>
    <scope>NUCLEOTIDE SEQUENCE</scope>
    <source>
        <strain evidence="3">HKST-UBA11</strain>
    </source>
</reference>
<keyword evidence="1" id="KW-0472">Membrane</keyword>
<sequence length="193" mass="21766">MKRINPNFIVIIVVVVLTVIINIGFLLYSNNRKESQSSSQNNEIPVVTEYDVYYLNTSYDYDEENIFNLYPVTRSTSHDDAHTFLIQELLLGPTEQEKSEGFSQSLELFDPSTNQLITFISPQDTHNYFQTSFDGSALTINFDGEPSLAGSLSGGRINEQIFLTLSQLPDVETVNVLFNSNPCWDDLSGECVE</sequence>
<evidence type="ECO:0000259" key="2">
    <source>
        <dbReference type="Pfam" id="PF10646"/>
    </source>
</evidence>
<organism evidence="3 4">
    <name type="scientific">Candidatus Dojkabacteria bacterium</name>
    <dbReference type="NCBI Taxonomy" id="2099670"/>
    <lineage>
        <taxon>Bacteria</taxon>
        <taxon>Candidatus Dojkabacteria</taxon>
    </lineage>
</organism>